<evidence type="ECO:0000313" key="2">
    <source>
        <dbReference type="Proteomes" id="UP000664169"/>
    </source>
</evidence>
<comment type="caution">
    <text evidence="1">The sequence shown here is derived from an EMBL/GenBank/DDBJ whole genome shotgun (WGS) entry which is preliminary data.</text>
</comment>
<protein>
    <submittedName>
        <fullName evidence="1">Uncharacterized protein</fullName>
    </submittedName>
</protein>
<dbReference type="Proteomes" id="UP000664169">
    <property type="component" value="Unassembled WGS sequence"/>
</dbReference>
<gene>
    <name evidence="1" type="ORF">GOMPHAMPRED_002495</name>
</gene>
<keyword evidence="2" id="KW-1185">Reference proteome</keyword>
<evidence type="ECO:0000313" key="1">
    <source>
        <dbReference type="EMBL" id="CAF9922106.1"/>
    </source>
</evidence>
<dbReference type="AlphaFoldDB" id="A0A8H3F9X3"/>
<dbReference type="EMBL" id="CAJPDQ010000017">
    <property type="protein sequence ID" value="CAF9922106.1"/>
    <property type="molecule type" value="Genomic_DNA"/>
</dbReference>
<sequence>MAGPDAGSGLASTNSSSCISLITSMAAATTTLVGRSMASLLSTHLNIMADDRMNQLEDLYILWASLRPESGDEQFIAFGDYFHPFCVAWLSSMRDYANPSRGRKEIVEFVKASLKNYHYESRDIVSRSYSEDYLKISIEGKASMNIMGTLLENVYETVVATFDQTTGLISDLKVYTCRSHLVLVLQSKTGRGPYSEAYLQSPEARSVSFLGQ</sequence>
<reference evidence="1" key="1">
    <citation type="submission" date="2021-03" db="EMBL/GenBank/DDBJ databases">
        <authorList>
            <person name="Tagirdzhanova G."/>
        </authorList>
    </citation>
    <scope>NUCLEOTIDE SEQUENCE</scope>
</reference>
<proteinExistence type="predicted"/>
<dbReference type="OrthoDB" id="3775006at2759"/>
<organism evidence="1 2">
    <name type="scientific">Gomphillus americanus</name>
    <dbReference type="NCBI Taxonomy" id="1940652"/>
    <lineage>
        <taxon>Eukaryota</taxon>
        <taxon>Fungi</taxon>
        <taxon>Dikarya</taxon>
        <taxon>Ascomycota</taxon>
        <taxon>Pezizomycotina</taxon>
        <taxon>Lecanoromycetes</taxon>
        <taxon>OSLEUM clade</taxon>
        <taxon>Ostropomycetidae</taxon>
        <taxon>Ostropales</taxon>
        <taxon>Graphidaceae</taxon>
        <taxon>Gomphilloideae</taxon>
        <taxon>Gomphillus</taxon>
    </lineage>
</organism>
<name>A0A8H3F9X3_9LECA</name>
<accession>A0A8H3F9X3</accession>